<feature type="non-terminal residue" evidence="2">
    <location>
        <position position="1"/>
    </location>
</feature>
<organism evidence="2 3">
    <name type="scientific">Danionella cerebrum</name>
    <dbReference type="NCBI Taxonomy" id="2873325"/>
    <lineage>
        <taxon>Eukaryota</taxon>
        <taxon>Metazoa</taxon>
        <taxon>Chordata</taxon>
        <taxon>Craniata</taxon>
        <taxon>Vertebrata</taxon>
        <taxon>Euteleostomi</taxon>
        <taxon>Actinopterygii</taxon>
        <taxon>Neopterygii</taxon>
        <taxon>Teleostei</taxon>
        <taxon>Ostariophysi</taxon>
        <taxon>Cypriniformes</taxon>
        <taxon>Danionidae</taxon>
        <taxon>Danioninae</taxon>
        <taxon>Danionella</taxon>
    </lineage>
</organism>
<dbReference type="EMBL" id="SRMA01025618">
    <property type="protein sequence ID" value="TRY92399.1"/>
    <property type="molecule type" value="Genomic_DNA"/>
</dbReference>
<evidence type="ECO:0000256" key="1">
    <source>
        <dbReference type="SAM" id="MobiDB-lite"/>
    </source>
</evidence>
<feature type="region of interest" description="Disordered" evidence="1">
    <location>
        <begin position="292"/>
        <end position="347"/>
    </location>
</feature>
<dbReference type="Proteomes" id="UP000316079">
    <property type="component" value="Unassembled WGS sequence"/>
</dbReference>
<sequence>FANYWLSSPSVIISPVESEQSHLIPVALDNLSPHHFAVFLFGCHVVRLLSRACAFPSVMLLLARMVPVSHCDNLLAYCHKDFYYDASNQILYIQEKNVQNVGQFVSVLLHSMAFITSGSKSSEFMKAFHLAISAVSMELFHYSFSEDQKKGLETERPQEAFGTFVEDFFSAKIPPETHFSPNLLMERLQVYKYFKLEHLLQELKPTLKERHVDGLGPAGQKTQLPVLSVEQELNRLEEVYQQLSSEFSQTPNRHNPPETIQPTTFQKQHLTLEPQSCALDQRLKEIRDRLLSSSQGVSPDDDFQTPHEHKADAVGEAEKHKTVTGQSSNKKKQSKHVENNEEQKVNT</sequence>
<protein>
    <submittedName>
        <fullName evidence="2">Uncharacterized protein</fullName>
    </submittedName>
</protein>
<feature type="compositionally biased region" description="Basic and acidic residues" evidence="1">
    <location>
        <begin position="304"/>
        <end position="321"/>
    </location>
</feature>
<comment type="caution">
    <text evidence="2">The sequence shown here is derived from an EMBL/GenBank/DDBJ whole genome shotgun (WGS) entry which is preliminary data.</text>
</comment>
<keyword evidence="3" id="KW-1185">Reference proteome</keyword>
<proteinExistence type="predicted"/>
<feature type="compositionally biased region" description="Basic and acidic residues" evidence="1">
    <location>
        <begin position="335"/>
        <end position="347"/>
    </location>
</feature>
<evidence type="ECO:0000313" key="3">
    <source>
        <dbReference type="Proteomes" id="UP000316079"/>
    </source>
</evidence>
<reference evidence="2 3" key="1">
    <citation type="journal article" date="2019" name="Sci. Data">
        <title>Hybrid genome assembly and annotation of Danionella translucida.</title>
        <authorList>
            <person name="Kadobianskyi M."/>
            <person name="Schulze L."/>
            <person name="Schuelke M."/>
            <person name="Judkewitz B."/>
        </authorList>
    </citation>
    <scope>NUCLEOTIDE SEQUENCE [LARGE SCALE GENOMIC DNA]</scope>
    <source>
        <strain evidence="2 3">Bolton</strain>
    </source>
</reference>
<accession>A0A553QQY8</accession>
<name>A0A553QQY8_9TELE</name>
<dbReference type="OrthoDB" id="8884751at2759"/>
<evidence type="ECO:0000313" key="2">
    <source>
        <dbReference type="EMBL" id="TRY92399.1"/>
    </source>
</evidence>
<gene>
    <name evidence="2" type="ORF">DNTS_015097</name>
</gene>
<dbReference type="PANTHER" id="PTHR47236:SF4">
    <property type="entry name" value="GENE 9195-RELATED"/>
    <property type="match status" value="1"/>
</dbReference>
<dbReference type="AlphaFoldDB" id="A0A553QQY8"/>
<dbReference type="PANTHER" id="PTHR47236">
    <property type="entry name" value="GENE, 32742-RELATED-RELATED"/>
    <property type="match status" value="1"/>
</dbReference>
<dbReference type="STRING" id="623744.A0A553QQY8"/>